<protein>
    <submittedName>
        <fullName evidence="3">SDR family NAD(P)-dependent oxidoreductase</fullName>
    </submittedName>
</protein>
<dbReference type="AlphaFoldDB" id="A0A371Q6Z4"/>
<accession>A0A371Q6Z4</accession>
<comment type="similarity">
    <text evidence="1">Belongs to the short-chain dehydrogenases/reductases (SDR) family.</text>
</comment>
<sequence length="139" mass="14644">MGVVAGPGGTAYAGTKFALEGMSEALAAEVAHLGIRVTIVEPGPFRTDFGGRSLRWGEPMEDYAELITPARQALEASHGTQPGDPHRGAEAIIAAVGLDDPPLRLLLGAEAFGWIRAHLRSRLEELDAVEAIGADTAFR</sequence>
<evidence type="ECO:0000256" key="1">
    <source>
        <dbReference type="ARBA" id="ARBA00006484"/>
    </source>
</evidence>
<dbReference type="Gene3D" id="3.40.50.720">
    <property type="entry name" value="NAD(P)-binding Rossmann-like Domain"/>
    <property type="match status" value="1"/>
</dbReference>
<dbReference type="GO" id="GO:0016491">
    <property type="term" value="F:oxidoreductase activity"/>
    <property type="evidence" value="ECO:0007669"/>
    <property type="project" value="UniProtKB-KW"/>
</dbReference>
<organism evidence="3 4">
    <name type="scientific">Streptomyces inhibens</name>
    <dbReference type="NCBI Taxonomy" id="2293571"/>
    <lineage>
        <taxon>Bacteria</taxon>
        <taxon>Bacillati</taxon>
        <taxon>Actinomycetota</taxon>
        <taxon>Actinomycetes</taxon>
        <taxon>Kitasatosporales</taxon>
        <taxon>Streptomycetaceae</taxon>
        <taxon>Streptomyces</taxon>
    </lineage>
</organism>
<name>A0A371Q6Z4_STRIH</name>
<dbReference type="Proteomes" id="UP000262477">
    <property type="component" value="Unassembled WGS sequence"/>
</dbReference>
<dbReference type="SUPFAM" id="SSF51735">
    <property type="entry name" value="NAD(P)-binding Rossmann-fold domains"/>
    <property type="match status" value="1"/>
</dbReference>
<dbReference type="PANTHER" id="PTHR43976:SF16">
    <property type="entry name" value="SHORT-CHAIN DEHYDROGENASE_REDUCTASE FAMILY PROTEIN"/>
    <property type="match status" value="1"/>
</dbReference>
<dbReference type="PANTHER" id="PTHR43976">
    <property type="entry name" value="SHORT CHAIN DEHYDROGENASE"/>
    <property type="match status" value="1"/>
</dbReference>
<keyword evidence="2" id="KW-0560">Oxidoreductase</keyword>
<dbReference type="InterPro" id="IPR051911">
    <property type="entry name" value="SDR_oxidoreductase"/>
</dbReference>
<dbReference type="EMBL" id="QUAC01000073">
    <property type="protein sequence ID" value="REK90468.1"/>
    <property type="molecule type" value="Genomic_DNA"/>
</dbReference>
<evidence type="ECO:0000313" key="3">
    <source>
        <dbReference type="EMBL" id="REK90468.1"/>
    </source>
</evidence>
<evidence type="ECO:0000313" key="4">
    <source>
        <dbReference type="Proteomes" id="UP000262477"/>
    </source>
</evidence>
<dbReference type="Pfam" id="PF00106">
    <property type="entry name" value="adh_short"/>
    <property type="match status" value="1"/>
</dbReference>
<reference evidence="3 4" key="1">
    <citation type="submission" date="2018-08" db="EMBL/GenBank/DDBJ databases">
        <title>Streptomyces NEAU-D10 sp. nov., a novel Actinomycete isolated from soil.</title>
        <authorList>
            <person name="Jin L."/>
        </authorList>
    </citation>
    <scope>NUCLEOTIDE SEQUENCE [LARGE SCALE GENOMIC DNA]</scope>
    <source>
        <strain evidence="3 4">NEAU-D10</strain>
    </source>
</reference>
<proteinExistence type="inferred from homology"/>
<dbReference type="InterPro" id="IPR036291">
    <property type="entry name" value="NAD(P)-bd_dom_sf"/>
</dbReference>
<keyword evidence="4" id="KW-1185">Reference proteome</keyword>
<dbReference type="InterPro" id="IPR002347">
    <property type="entry name" value="SDR_fam"/>
</dbReference>
<comment type="caution">
    <text evidence="3">The sequence shown here is derived from an EMBL/GenBank/DDBJ whole genome shotgun (WGS) entry which is preliminary data.</text>
</comment>
<gene>
    <name evidence="3" type="ORF">DY245_09895</name>
</gene>
<dbReference type="OrthoDB" id="3178062at2"/>
<evidence type="ECO:0000256" key="2">
    <source>
        <dbReference type="ARBA" id="ARBA00023002"/>
    </source>
</evidence>